<dbReference type="OrthoDB" id="7161229at2"/>
<keyword evidence="2" id="KW-0812">Transmembrane</keyword>
<dbReference type="InterPro" id="IPR006260">
    <property type="entry name" value="TonB/TolA_C"/>
</dbReference>
<keyword evidence="3" id="KW-1133">Transmembrane helix</keyword>
<proteinExistence type="predicted"/>
<reference evidence="7 8" key="1">
    <citation type="journal article" date="2018" name="Int. J. Syst. Bacteriol.">
        <title>Oceaniradius stylonemae gen. nov., sp. nov., isolated from a red alga, Stylonema cornu-cervi.</title>
        <authorList>
            <person name="Jeong S."/>
        </authorList>
    </citation>
    <scope>NUCLEOTIDE SEQUENCE [LARGE SCALE GENOMIC DNA]</scope>
    <source>
        <strain evidence="7 8">StC1</strain>
    </source>
</reference>
<evidence type="ECO:0000256" key="3">
    <source>
        <dbReference type="ARBA" id="ARBA00022989"/>
    </source>
</evidence>
<dbReference type="Proteomes" id="UP000246132">
    <property type="component" value="Unassembled WGS sequence"/>
</dbReference>
<evidence type="ECO:0000256" key="1">
    <source>
        <dbReference type="ARBA" id="ARBA00004167"/>
    </source>
</evidence>
<evidence type="ECO:0000256" key="4">
    <source>
        <dbReference type="ARBA" id="ARBA00023136"/>
    </source>
</evidence>
<dbReference type="AlphaFoldDB" id="A0A3A8AEH8"/>
<keyword evidence="8" id="KW-1185">Reference proteome</keyword>
<feature type="signal peptide" evidence="6">
    <location>
        <begin position="1"/>
        <end position="27"/>
    </location>
</feature>
<feature type="compositionally biased region" description="Low complexity" evidence="5">
    <location>
        <begin position="173"/>
        <end position="195"/>
    </location>
</feature>
<evidence type="ECO:0000256" key="5">
    <source>
        <dbReference type="SAM" id="MobiDB-lite"/>
    </source>
</evidence>
<dbReference type="RefSeq" id="WP_109768818.1">
    <property type="nucleotide sequence ID" value="NZ_QFWV02000008.1"/>
</dbReference>
<dbReference type="EMBL" id="QFWV02000008">
    <property type="protein sequence ID" value="RKF06070.1"/>
    <property type="molecule type" value="Genomic_DNA"/>
</dbReference>
<feature type="compositionally biased region" description="Pro residues" evidence="5">
    <location>
        <begin position="109"/>
        <end position="133"/>
    </location>
</feature>
<feature type="compositionally biased region" description="Acidic residues" evidence="5">
    <location>
        <begin position="91"/>
        <end position="100"/>
    </location>
</feature>
<evidence type="ECO:0000313" key="8">
    <source>
        <dbReference type="Proteomes" id="UP000246132"/>
    </source>
</evidence>
<dbReference type="Pfam" id="PF13103">
    <property type="entry name" value="TonB_2"/>
    <property type="match status" value="1"/>
</dbReference>
<feature type="compositionally biased region" description="Low complexity" evidence="5">
    <location>
        <begin position="134"/>
        <end position="153"/>
    </location>
</feature>
<keyword evidence="4" id="KW-0472">Membrane</keyword>
<dbReference type="NCBIfam" id="TIGR01352">
    <property type="entry name" value="tonB_Cterm"/>
    <property type="match status" value="1"/>
</dbReference>
<comment type="subcellular location">
    <subcellularLocation>
        <location evidence="1">Membrane</location>
        <topology evidence="1">Single-pass membrane protein</topology>
    </subcellularLocation>
</comment>
<dbReference type="GO" id="GO:0016020">
    <property type="term" value="C:membrane"/>
    <property type="evidence" value="ECO:0007669"/>
    <property type="project" value="UniProtKB-SubCell"/>
</dbReference>
<feature type="compositionally biased region" description="Acidic residues" evidence="5">
    <location>
        <begin position="154"/>
        <end position="172"/>
    </location>
</feature>
<comment type="caution">
    <text evidence="7">The sequence shown here is derived from an EMBL/GenBank/DDBJ whole genome shotgun (WGS) entry which is preliminary data.</text>
</comment>
<evidence type="ECO:0000256" key="6">
    <source>
        <dbReference type="SAM" id="SignalP"/>
    </source>
</evidence>
<evidence type="ECO:0000256" key="2">
    <source>
        <dbReference type="ARBA" id="ARBA00022692"/>
    </source>
</evidence>
<name>A0A3A8AEH8_9HYPH</name>
<dbReference type="Gene3D" id="3.30.1150.10">
    <property type="match status" value="1"/>
</dbReference>
<gene>
    <name evidence="7" type="ORF">DEM25_016140</name>
</gene>
<feature type="region of interest" description="Disordered" evidence="5">
    <location>
        <begin position="52"/>
        <end position="257"/>
    </location>
</feature>
<feature type="chain" id="PRO_5018719059" evidence="6">
    <location>
        <begin position="28"/>
        <end position="354"/>
    </location>
</feature>
<protein>
    <submittedName>
        <fullName evidence="7">TonB family protein</fullName>
    </submittedName>
</protein>
<dbReference type="SUPFAM" id="SSF74653">
    <property type="entry name" value="TolA/TonB C-terminal domain"/>
    <property type="match status" value="1"/>
</dbReference>
<accession>A0A3A8AEH8</accession>
<evidence type="ECO:0000313" key="7">
    <source>
        <dbReference type="EMBL" id="RKF06070.1"/>
    </source>
</evidence>
<keyword evidence="6" id="KW-0732">Signal</keyword>
<organism evidence="7 8">
    <name type="scientific">Oceaniradius stylonematis</name>
    <dbReference type="NCBI Taxonomy" id="2184161"/>
    <lineage>
        <taxon>Bacteria</taxon>
        <taxon>Pseudomonadati</taxon>
        <taxon>Pseudomonadota</taxon>
        <taxon>Alphaproteobacteria</taxon>
        <taxon>Hyphomicrobiales</taxon>
        <taxon>Ahrensiaceae</taxon>
        <taxon>Oceaniradius</taxon>
    </lineage>
</organism>
<sequence length="354" mass="37654">MRAGLATSATLHALLLGWGLISLSAPASFDVDDVEALPVELVSLAEITQVQEGAQDAPVEGPSAPEPAAPDEPEPEAVNVGDNERDQSTPETEEQQPVEVEEARLPEPVETPIPAPADRPEPEPVAEPQPEEPSTPATELAPEPEPAQEVAPDPVEEVIEAAEPEPAPEPEFVELPQDLPTPTARPERPPAQTAQTPNRQDEEAPREQAATTPETNDQSDTDEVANLLNRERGSGGGAASSDQTASLGGDRSTGGTTLTQSEMDALRNQIQACWNPPAGVIDAGELRVSVRFRLDPSGRVEGQPSITNSSGNRQADESARRAVLRCGMNGYSLPADKYDAWRDVVVNFDPSDMF</sequence>